<gene>
    <name evidence="1" type="ORF">SAMN02745178_02364</name>
</gene>
<accession>A0A1T4XW94</accession>
<proteinExistence type="predicted"/>
<keyword evidence="2" id="KW-1185">Reference proteome</keyword>
<dbReference type="Gene3D" id="3.40.50.300">
    <property type="entry name" value="P-loop containing nucleotide triphosphate hydrolases"/>
    <property type="match status" value="1"/>
</dbReference>
<dbReference type="AlphaFoldDB" id="A0A1T4XW94"/>
<dbReference type="Proteomes" id="UP000190286">
    <property type="component" value="Unassembled WGS sequence"/>
</dbReference>
<dbReference type="STRING" id="745368.SAMN02745178_02364"/>
<dbReference type="EMBL" id="FUYF01000018">
    <property type="protein sequence ID" value="SKA93345.1"/>
    <property type="molecule type" value="Genomic_DNA"/>
</dbReference>
<evidence type="ECO:0000313" key="2">
    <source>
        <dbReference type="Proteomes" id="UP000190286"/>
    </source>
</evidence>
<dbReference type="OrthoDB" id="1420794at2"/>
<sequence>MTPLATAAAPILQAAQLAAENGPALLAIDGRCGSGKSTLAEFLAGQLGCRVVHTDDFYLPLAARCANWQEQPGANIDFIRLRNEVLQPLLRGETALYKAYSCAAGAFLPSKPFAAAPLTILEGSYSLHPALQTEFAVRVFVTCPPDVQEARLQAREGIHYANFVQRWIPLEEGYFAAYDPAARCDFVLDTAEIFV</sequence>
<organism evidence="1 2">
    <name type="scientific">Gemmiger formicilis</name>
    <dbReference type="NCBI Taxonomy" id="745368"/>
    <lineage>
        <taxon>Bacteria</taxon>
        <taxon>Bacillati</taxon>
        <taxon>Bacillota</taxon>
        <taxon>Clostridia</taxon>
        <taxon>Eubacteriales</taxon>
        <taxon>Gemmiger</taxon>
    </lineage>
</organism>
<dbReference type="GeneID" id="93338806"/>
<reference evidence="1 2" key="1">
    <citation type="submission" date="2017-02" db="EMBL/GenBank/DDBJ databases">
        <authorList>
            <person name="Peterson S.W."/>
        </authorList>
    </citation>
    <scope>NUCLEOTIDE SEQUENCE [LARGE SCALE GENOMIC DNA]</scope>
    <source>
        <strain evidence="1 2">ATCC 27749</strain>
    </source>
</reference>
<protein>
    <submittedName>
        <fullName evidence="1">AAA domain-containing protein</fullName>
    </submittedName>
</protein>
<evidence type="ECO:0000313" key="1">
    <source>
        <dbReference type="EMBL" id="SKA93345.1"/>
    </source>
</evidence>
<dbReference type="RefSeq" id="WP_078785224.1">
    <property type="nucleotide sequence ID" value="NZ_DBGEGQ010000058.1"/>
</dbReference>
<dbReference type="InterPro" id="IPR027417">
    <property type="entry name" value="P-loop_NTPase"/>
</dbReference>
<dbReference type="SUPFAM" id="SSF52540">
    <property type="entry name" value="P-loop containing nucleoside triphosphate hydrolases"/>
    <property type="match status" value="1"/>
</dbReference>
<name>A0A1T4XW94_9FIRM</name>